<protein>
    <submittedName>
        <fullName evidence="1">Uncharacterized protein</fullName>
    </submittedName>
</protein>
<proteinExistence type="predicted"/>
<keyword evidence="2" id="KW-1185">Reference proteome</keyword>
<dbReference type="Proteomes" id="UP000295087">
    <property type="component" value="Unassembled WGS sequence"/>
</dbReference>
<organism evidence="1 2">
    <name type="scientific">Nocardia ignorata</name>
    <dbReference type="NCBI Taxonomy" id="145285"/>
    <lineage>
        <taxon>Bacteria</taxon>
        <taxon>Bacillati</taxon>
        <taxon>Actinomycetota</taxon>
        <taxon>Actinomycetes</taxon>
        <taxon>Mycobacteriales</taxon>
        <taxon>Nocardiaceae</taxon>
        <taxon>Nocardia</taxon>
    </lineage>
</organism>
<gene>
    <name evidence="1" type="ORF">DFR75_102486</name>
</gene>
<accession>A0A4R6PMN8</accession>
<dbReference type="EMBL" id="SNXK01000002">
    <property type="protein sequence ID" value="TDP39767.1"/>
    <property type="molecule type" value="Genomic_DNA"/>
</dbReference>
<name>A0A4R6PMN8_NOCIG</name>
<sequence>MMGPEIDVATEPLMTDLSGLERRVAADRANTRSQQPEDYLRLAGSLTELAQGLLATRDDPSGRDRTAEALEPAQEAVAIRLHWLVEGFVSYEYAGALQDALRLFEQATRLVGHRQLATNTIRSACSAYRQVAQDYPDVQAMCADGLSKCGVWLMRLDHEAAVAATESAVRIRAAMYARAPEQPGKYLASLSTLLRTLMVGRSRKQAIASYRALYSEVTTSASTAQLRETRIEDLDLTLKTTQALHKLGAPTLERAGRLTQQQILYQSGGDLATIDEINWRLALVGLKPLAAGAMPEPPSRPVEITATYGAIAVRCSAPDALEQVRAAVTAAFAAHGATPVDAGRFAGVHERHWGVKEPKVNPDAELGADVVLVEKASGSWVSVKSLNWEIGALGKHPLAVALSAKWPVLTVATIENISYELCLYDNGVATQYAALGRPAGQAPLDTPLAPLDFATLADYGADYASETQVRAAFGNAAMFAKVTELPGSGIRQAAEKGPLTDYGPDILFFGKD</sequence>
<comment type="caution">
    <text evidence="1">The sequence shown here is derived from an EMBL/GenBank/DDBJ whole genome shotgun (WGS) entry which is preliminary data.</text>
</comment>
<dbReference type="AlphaFoldDB" id="A0A4R6PMN8"/>
<evidence type="ECO:0000313" key="1">
    <source>
        <dbReference type="EMBL" id="TDP39767.1"/>
    </source>
</evidence>
<reference evidence="1 2" key="1">
    <citation type="submission" date="2019-03" db="EMBL/GenBank/DDBJ databases">
        <title>Genomic Encyclopedia of Type Strains, Phase IV (KMG-IV): sequencing the most valuable type-strain genomes for metagenomic binning, comparative biology and taxonomic classification.</title>
        <authorList>
            <person name="Goeker M."/>
        </authorList>
    </citation>
    <scope>NUCLEOTIDE SEQUENCE [LARGE SCALE GENOMIC DNA]</scope>
    <source>
        <strain evidence="1 2">DSM 44496</strain>
    </source>
</reference>
<evidence type="ECO:0000313" key="2">
    <source>
        <dbReference type="Proteomes" id="UP000295087"/>
    </source>
</evidence>